<reference evidence="2" key="1">
    <citation type="submission" date="2018-04" db="EMBL/GenBank/DDBJ databases">
        <title>Transcriptome assembly of Sipha flava.</title>
        <authorList>
            <person name="Scully E.D."/>
            <person name="Geib S.M."/>
            <person name="Palmer N.A."/>
            <person name="Koch K."/>
            <person name="Bradshaw J."/>
            <person name="Heng-Moss T."/>
            <person name="Sarath G."/>
        </authorList>
    </citation>
    <scope>NUCLEOTIDE SEQUENCE</scope>
</reference>
<dbReference type="AlphaFoldDB" id="A0A2S2QDG7"/>
<evidence type="ECO:0000256" key="1">
    <source>
        <dbReference type="SAM" id="Phobius"/>
    </source>
</evidence>
<accession>A0A2S2QDG7</accession>
<evidence type="ECO:0000313" key="2">
    <source>
        <dbReference type="EMBL" id="MBY75769.1"/>
    </source>
</evidence>
<gene>
    <name evidence="2" type="ORF">g.147249</name>
</gene>
<dbReference type="EMBL" id="GGMS01006566">
    <property type="protein sequence ID" value="MBY75769.1"/>
    <property type="molecule type" value="Transcribed_RNA"/>
</dbReference>
<organism evidence="2">
    <name type="scientific">Sipha flava</name>
    <name type="common">yellow sugarcane aphid</name>
    <dbReference type="NCBI Taxonomy" id="143950"/>
    <lineage>
        <taxon>Eukaryota</taxon>
        <taxon>Metazoa</taxon>
        <taxon>Ecdysozoa</taxon>
        <taxon>Arthropoda</taxon>
        <taxon>Hexapoda</taxon>
        <taxon>Insecta</taxon>
        <taxon>Pterygota</taxon>
        <taxon>Neoptera</taxon>
        <taxon>Paraneoptera</taxon>
        <taxon>Hemiptera</taxon>
        <taxon>Sternorrhyncha</taxon>
        <taxon>Aphidomorpha</taxon>
        <taxon>Aphidoidea</taxon>
        <taxon>Aphididae</taxon>
        <taxon>Sipha</taxon>
    </lineage>
</organism>
<proteinExistence type="predicted"/>
<keyword evidence="1" id="KW-0472">Membrane</keyword>
<name>A0A2S2QDG7_9HEMI</name>
<feature type="transmembrane region" description="Helical" evidence="1">
    <location>
        <begin position="22"/>
        <end position="43"/>
    </location>
</feature>
<sequence>MINYKKVLLSFYFMNYNRGLRYLFWVVIIMSIIDQMLFYLFLFKDHQHEEILQTRRGRVKTKNYKCTFFSSKINSLGYKVSKDEIKLLEKIKKQRKHFQIQTV</sequence>
<keyword evidence="1" id="KW-0812">Transmembrane</keyword>
<keyword evidence="1" id="KW-1133">Transmembrane helix</keyword>
<protein>
    <submittedName>
        <fullName evidence="2">Uncharacterized protein</fullName>
    </submittedName>
</protein>